<accession>A0A1C4VTN2</accession>
<gene>
    <name evidence="2" type="ORF">GA0070618_1554</name>
</gene>
<feature type="region of interest" description="Disordered" evidence="1">
    <location>
        <begin position="165"/>
        <end position="205"/>
    </location>
</feature>
<evidence type="ECO:0000313" key="3">
    <source>
        <dbReference type="Proteomes" id="UP000198253"/>
    </source>
</evidence>
<dbReference type="EMBL" id="LT607413">
    <property type="protein sequence ID" value="SCE87337.1"/>
    <property type="molecule type" value="Genomic_DNA"/>
</dbReference>
<organism evidence="2 3">
    <name type="scientific">Micromonospora echinospora</name>
    <name type="common">Micromonospora purpurea</name>
    <dbReference type="NCBI Taxonomy" id="1877"/>
    <lineage>
        <taxon>Bacteria</taxon>
        <taxon>Bacillati</taxon>
        <taxon>Actinomycetota</taxon>
        <taxon>Actinomycetes</taxon>
        <taxon>Micromonosporales</taxon>
        <taxon>Micromonosporaceae</taxon>
        <taxon>Micromonospora</taxon>
    </lineage>
</organism>
<dbReference type="RefSeq" id="WP_088981033.1">
    <property type="nucleotide sequence ID" value="NZ_LT607413.1"/>
</dbReference>
<proteinExistence type="predicted"/>
<dbReference type="OrthoDB" id="3402839at2"/>
<name>A0A1C4VTN2_MICEC</name>
<feature type="compositionally biased region" description="Low complexity" evidence="1">
    <location>
        <begin position="177"/>
        <end position="187"/>
    </location>
</feature>
<dbReference type="AlphaFoldDB" id="A0A1C4VTN2"/>
<protein>
    <submittedName>
        <fullName evidence="2">Uncharacterized protein</fullName>
    </submittedName>
</protein>
<dbReference type="Proteomes" id="UP000198253">
    <property type="component" value="Chromosome I"/>
</dbReference>
<keyword evidence="3" id="KW-1185">Reference proteome</keyword>
<dbReference type="InParanoid" id="A0A1C4VTN2"/>
<evidence type="ECO:0000313" key="2">
    <source>
        <dbReference type="EMBL" id="SCE87337.1"/>
    </source>
</evidence>
<reference evidence="3" key="1">
    <citation type="submission" date="2016-06" db="EMBL/GenBank/DDBJ databases">
        <authorList>
            <person name="Varghese N."/>
            <person name="Submissions Spin"/>
        </authorList>
    </citation>
    <scope>NUCLEOTIDE SEQUENCE [LARGE SCALE GENOMIC DNA]</scope>
    <source>
        <strain evidence="3">DSM 43816</strain>
    </source>
</reference>
<sequence>MDLLDRLAEPGLDLLGRVDTLLASGVPEGHPVWPLLRRMQALPGEAVRAFLDLRPPPLAGAGRTVRQLVRDYDDACAALTDQAAWSGPAATAYGQARAGLLRHLDEGPDSLVGRLESTAGYADALADWAERSRLALARALADVLGSAEAVTVVAATPPRVGATVPVSTVPPWPGDPAGPARTGGVPTPAGPGGAPGAAAGGPGAGASARAAAEIAARVLAVLAVAYDGAETLLRQWAPSLAEVPWRPRPTGPATSEPLRVRWRDD</sequence>
<feature type="region of interest" description="Disordered" evidence="1">
    <location>
        <begin position="243"/>
        <end position="265"/>
    </location>
</feature>
<feature type="compositionally biased region" description="Gly residues" evidence="1">
    <location>
        <begin position="190"/>
        <end position="204"/>
    </location>
</feature>
<evidence type="ECO:0000256" key="1">
    <source>
        <dbReference type="SAM" id="MobiDB-lite"/>
    </source>
</evidence>